<proteinExistence type="predicted"/>
<organism evidence="6 7">
    <name type="scientific">Halomonas beimenensis</name>
    <dbReference type="NCBI Taxonomy" id="475662"/>
    <lineage>
        <taxon>Bacteria</taxon>
        <taxon>Pseudomonadati</taxon>
        <taxon>Pseudomonadota</taxon>
        <taxon>Gammaproteobacteria</taxon>
        <taxon>Oceanospirillales</taxon>
        <taxon>Halomonadaceae</taxon>
        <taxon>Halomonas</taxon>
    </lineage>
</organism>
<dbReference type="OrthoDB" id="6064855at2"/>
<accession>A0A291P9D1</accession>
<dbReference type="Pfam" id="PF01258">
    <property type="entry name" value="zf-dskA_traR"/>
    <property type="match status" value="1"/>
</dbReference>
<dbReference type="RefSeq" id="WP_097789811.1">
    <property type="nucleotide sequence ID" value="NZ_BAAADT010000027.1"/>
</dbReference>
<keyword evidence="7" id="KW-1185">Reference proteome</keyword>
<dbReference type="PANTHER" id="PTHR33823">
    <property type="entry name" value="RNA POLYMERASE-BINDING TRANSCRIPTION FACTOR DKSA-RELATED"/>
    <property type="match status" value="1"/>
</dbReference>
<protein>
    <recommendedName>
        <fullName evidence="5">Zinc finger DksA/TraR C4-type domain-containing protein</fullName>
    </recommendedName>
</protein>
<dbReference type="GO" id="GO:0008270">
    <property type="term" value="F:zinc ion binding"/>
    <property type="evidence" value="ECO:0007669"/>
    <property type="project" value="UniProtKB-KW"/>
</dbReference>
<evidence type="ECO:0000313" key="7">
    <source>
        <dbReference type="Proteomes" id="UP000219993"/>
    </source>
</evidence>
<dbReference type="PROSITE" id="PS51128">
    <property type="entry name" value="ZF_DKSA_2"/>
    <property type="match status" value="1"/>
</dbReference>
<dbReference type="KEGG" id="hbe:BEI_2513"/>
<gene>
    <name evidence="6" type="ORF">BEI_2513</name>
</gene>
<feature type="domain" description="Zinc finger DksA/TraR C4-type" evidence="5">
    <location>
        <begin position="77"/>
        <end position="105"/>
    </location>
</feature>
<evidence type="ECO:0000259" key="5">
    <source>
        <dbReference type="Pfam" id="PF01258"/>
    </source>
</evidence>
<feature type="zinc finger region" description="dksA C4-type" evidence="4">
    <location>
        <begin position="79"/>
        <end position="103"/>
    </location>
</feature>
<dbReference type="SUPFAM" id="SSF57716">
    <property type="entry name" value="Glucocorticoid receptor-like (DNA-binding domain)"/>
    <property type="match status" value="1"/>
</dbReference>
<dbReference type="Gene3D" id="1.20.120.910">
    <property type="entry name" value="DksA, coiled-coil domain"/>
    <property type="match status" value="1"/>
</dbReference>
<dbReference type="InterPro" id="IPR000962">
    <property type="entry name" value="Znf_DskA_TraR"/>
</dbReference>
<dbReference type="InterPro" id="IPR020458">
    <property type="entry name" value="Znf_DskA_TraR_CS"/>
</dbReference>
<reference evidence="6 7" key="1">
    <citation type="journal article" date="2017" name="Sci. Rep.">
        <title>Revealing the Saline Adaptation Strategies of the Halophilic Bacterium Halomonas beimenensis through High-throughput Omics and Transposon Mutagenesis Approaches.</title>
        <authorList>
            <person name="Chen Y.H."/>
            <person name="Lin S.S."/>
            <person name="Shyu Y.T."/>
        </authorList>
    </citation>
    <scope>NUCLEOTIDE SEQUENCE [LARGE SCALE GENOMIC DNA]</scope>
    <source>
        <strain evidence="6 7">NTU-111</strain>
    </source>
</reference>
<evidence type="ECO:0000256" key="2">
    <source>
        <dbReference type="ARBA" id="ARBA00022771"/>
    </source>
</evidence>
<evidence type="ECO:0000256" key="3">
    <source>
        <dbReference type="ARBA" id="ARBA00022833"/>
    </source>
</evidence>
<dbReference type="PANTHER" id="PTHR33823:SF4">
    <property type="entry name" value="GENERAL STRESS PROTEIN 16O"/>
    <property type="match status" value="1"/>
</dbReference>
<keyword evidence="2" id="KW-0863">Zinc-finger</keyword>
<dbReference type="PROSITE" id="PS01102">
    <property type="entry name" value="ZF_DKSA_1"/>
    <property type="match status" value="1"/>
</dbReference>
<evidence type="ECO:0000313" key="6">
    <source>
        <dbReference type="EMBL" id="ATJ83500.1"/>
    </source>
</evidence>
<evidence type="ECO:0000256" key="1">
    <source>
        <dbReference type="ARBA" id="ARBA00022723"/>
    </source>
</evidence>
<evidence type="ECO:0000256" key="4">
    <source>
        <dbReference type="PROSITE-ProRule" id="PRU00510"/>
    </source>
</evidence>
<dbReference type="AlphaFoldDB" id="A0A291P9D1"/>
<dbReference type="Proteomes" id="UP000219993">
    <property type="component" value="Chromosome"/>
</dbReference>
<dbReference type="EMBL" id="CP021435">
    <property type="protein sequence ID" value="ATJ83500.1"/>
    <property type="molecule type" value="Genomic_DNA"/>
</dbReference>
<sequence>MSDRQERLETLRDELIDRLERYRADKTRAGGPLDKDLEEQSIELENAETIDSLENEAEEELIQVMHALARIREGQGENCENCGELIDEARLSAVPFTTLCRDCAEAG</sequence>
<keyword evidence="3" id="KW-0862">Zinc</keyword>
<name>A0A291P9D1_9GAMM</name>
<keyword evidence="1" id="KW-0479">Metal-binding</keyword>